<sequence>MTKALRTALLAGFGLVAAASSALAQRTAGYGDWQLHLPTNRARVLADAGTRVYAAAEDAFFMFDKETSSVQRLSRRDGLSDVDVRELAYDSLTRQVVVVYRSGQVDILNSKGRVAASLSDIKRKTLAGGKIINRVDVARRLAFVSTNFGIVVLDLQRFEVKDTYTNFGPGGTVPQVYATAVQGDTLYAATSAGLLRGNLNTNLLNFSNWRSTAGFGTRTGDPYRTLVTHRGKVYAGVNGDNLYRAVGAGWVSLGFGWGTIPTSYALRSSAAGLLVTEFDRVTLLDTRTNQVRSRVQLPYMTAARDAIRPSSGPLYIADFRSGLIRVEANGQNATTFVANGPAATNAFNIVPDPVSKTVTVLPGGYNEGYVQSDNYLGFYVYDADGRWTNVNAQSYSATDFPNLKDLSRGVRTSDGTLYVASYGQGLLEWKGPGQWRQFTQGTAGSPLLSAIPADPLYTRLTDVAAAPNGDVWVVNRHQLPQQSGVFRFTPTTGTWQSVAPFAGSENLERLTIDDLGHLWLGRARRGLTGLVAYNPETNALRTFTEGDGLPDGTVWDMVKDRRGAIWVATSEGAAVYDDPSLAFEPGAAGFRTPVVRRGAGTGFRTLWTEVVKCVAVDGANRKWFGTEKGLWLFNEDGDEALQHFTVENSPLPSNRIFDVAVDDRTGEVWVATEAGLVSYRGSATVTEGAPSCAKVFPNPVRQDFSGQVGISGLANNAEVKITDITGTLVYQTRATGGTVVWNLADYNGRRVQSGVYLVLTADSDGKNGCISKVAVLTK</sequence>
<dbReference type="AlphaFoldDB" id="A0A328B5U4"/>
<proteinExistence type="predicted"/>
<feature type="chain" id="PRO_5016270819" description="PorZ N-terminal beta-propeller domain-containing protein" evidence="1">
    <location>
        <begin position="25"/>
        <end position="778"/>
    </location>
</feature>
<gene>
    <name evidence="3" type="ORF">DLM85_24080</name>
</gene>
<dbReference type="Pfam" id="PF21544">
    <property type="entry name" value="PorZ_N_b_propeller"/>
    <property type="match status" value="1"/>
</dbReference>
<dbReference type="Pfam" id="PF07494">
    <property type="entry name" value="Reg_prop"/>
    <property type="match status" value="1"/>
</dbReference>
<dbReference type="InterPro" id="IPR011110">
    <property type="entry name" value="Reg_prop"/>
</dbReference>
<keyword evidence="1" id="KW-0732">Signal</keyword>
<dbReference type="Proteomes" id="UP000248553">
    <property type="component" value="Unassembled WGS sequence"/>
</dbReference>
<feature type="signal peptide" evidence="1">
    <location>
        <begin position="1"/>
        <end position="24"/>
    </location>
</feature>
<evidence type="ECO:0000259" key="2">
    <source>
        <dbReference type="Pfam" id="PF21544"/>
    </source>
</evidence>
<dbReference type="InterPro" id="IPR026444">
    <property type="entry name" value="Secre_tail"/>
</dbReference>
<name>A0A328B5U4_9BACT</name>
<dbReference type="Gene3D" id="2.130.10.10">
    <property type="entry name" value="YVTN repeat-like/Quinoprotein amine dehydrogenase"/>
    <property type="match status" value="2"/>
</dbReference>
<reference evidence="4" key="1">
    <citation type="submission" date="2018-05" db="EMBL/GenBank/DDBJ databases">
        <authorList>
            <person name="Nie L."/>
        </authorList>
    </citation>
    <scope>NUCLEOTIDE SEQUENCE [LARGE SCALE GENOMIC DNA]</scope>
    <source>
        <strain evidence="4">NL</strain>
    </source>
</reference>
<comment type="caution">
    <text evidence="3">The sequence shown here is derived from an EMBL/GenBank/DDBJ whole genome shotgun (WGS) entry which is preliminary data.</text>
</comment>
<dbReference type="InterPro" id="IPR015943">
    <property type="entry name" value="WD40/YVTN_repeat-like_dom_sf"/>
</dbReference>
<keyword evidence="4" id="KW-1185">Reference proteome</keyword>
<accession>A0A328B5U4</accession>
<dbReference type="Gene3D" id="2.60.40.4070">
    <property type="match status" value="1"/>
</dbReference>
<dbReference type="InterPro" id="IPR011044">
    <property type="entry name" value="Quino_amine_DH_bsu"/>
</dbReference>
<dbReference type="InterPro" id="IPR048954">
    <property type="entry name" value="PorZ_N"/>
</dbReference>
<dbReference type="SUPFAM" id="SSF63829">
    <property type="entry name" value="Calcium-dependent phosphotriesterase"/>
    <property type="match status" value="2"/>
</dbReference>
<evidence type="ECO:0000313" key="3">
    <source>
        <dbReference type="EMBL" id="RAK62249.1"/>
    </source>
</evidence>
<dbReference type="EMBL" id="QHKM01000015">
    <property type="protein sequence ID" value="RAK62249.1"/>
    <property type="molecule type" value="Genomic_DNA"/>
</dbReference>
<protein>
    <recommendedName>
        <fullName evidence="2">PorZ N-terminal beta-propeller domain-containing protein</fullName>
    </recommendedName>
</protein>
<evidence type="ECO:0000313" key="4">
    <source>
        <dbReference type="Proteomes" id="UP000248553"/>
    </source>
</evidence>
<dbReference type="RefSeq" id="WP_111480743.1">
    <property type="nucleotide sequence ID" value="NZ_QHKM01000015.1"/>
</dbReference>
<dbReference type="NCBIfam" id="TIGR04183">
    <property type="entry name" value="Por_Secre_tail"/>
    <property type="match status" value="1"/>
</dbReference>
<organism evidence="3 4">
    <name type="scientific">Hymenobacter edaphi</name>
    <dbReference type="NCBI Taxonomy" id="2211146"/>
    <lineage>
        <taxon>Bacteria</taxon>
        <taxon>Pseudomonadati</taxon>
        <taxon>Bacteroidota</taxon>
        <taxon>Cytophagia</taxon>
        <taxon>Cytophagales</taxon>
        <taxon>Hymenobacteraceae</taxon>
        <taxon>Hymenobacter</taxon>
    </lineage>
</organism>
<dbReference type="SUPFAM" id="SSF50969">
    <property type="entry name" value="YVTN repeat-like/Quinoprotein amine dehydrogenase"/>
    <property type="match status" value="1"/>
</dbReference>
<feature type="domain" description="PorZ N-terminal beta-propeller" evidence="2">
    <location>
        <begin position="52"/>
        <end position="210"/>
    </location>
</feature>
<evidence type="ECO:0000256" key="1">
    <source>
        <dbReference type="SAM" id="SignalP"/>
    </source>
</evidence>
<dbReference type="OrthoDB" id="9807410at2"/>